<gene>
    <name evidence="2" type="ORF">NLI96_g3352</name>
</gene>
<name>A0AAD5V6K3_9APHY</name>
<feature type="compositionally biased region" description="Polar residues" evidence="1">
    <location>
        <begin position="76"/>
        <end position="88"/>
    </location>
</feature>
<feature type="compositionally biased region" description="Basic and acidic residues" evidence="1">
    <location>
        <begin position="91"/>
        <end position="102"/>
    </location>
</feature>
<dbReference type="AlphaFoldDB" id="A0AAD5V6K3"/>
<evidence type="ECO:0000256" key="1">
    <source>
        <dbReference type="SAM" id="MobiDB-lite"/>
    </source>
</evidence>
<comment type="caution">
    <text evidence="2">The sequence shown here is derived from an EMBL/GenBank/DDBJ whole genome shotgun (WGS) entry which is preliminary data.</text>
</comment>
<feature type="region of interest" description="Disordered" evidence="1">
    <location>
        <begin position="39"/>
        <end position="137"/>
    </location>
</feature>
<dbReference type="Proteomes" id="UP001212997">
    <property type="component" value="Unassembled WGS sequence"/>
</dbReference>
<proteinExistence type="predicted"/>
<feature type="compositionally biased region" description="Pro residues" evidence="1">
    <location>
        <begin position="111"/>
        <end position="123"/>
    </location>
</feature>
<accession>A0AAD5V6K3</accession>
<sequence>MQNKNEATSLGYMIPVATFNDKGEMFWKLEWQEVESKFVMQGEASSNPGTTPNKGKGKGKEKDVSSADGADLLASKLSSLELNPSTPNKGKGKEKEKDDFPPKSKPNVAPTIPPSQPPVPPQGAPSQGSQVPHFSWDTPMFGTVPDVWHADDAEEFYRGYDMMTGLPSHMHDVQRYSYYDE</sequence>
<organism evidence="2 3">
    <name type="scientific">Meripilus lineatus</name>
    <dbReference type="NCBI Taxonomy" id="2056292"/>
    <lineage>
        <taxon>Eukaryota</taxon>
        <taxon>Fungi</taxon>
        <taxon>Dikarya</taxon>
        <taxon>Basidiomycota</taxon>
        <taxon>Agaricomycotina</taxon>
        <taxon>Agaricomycetes</taxon>
        <taxon>Polyporales</taxon>
        <taxon>Meripilaceae</taxon>
        <taxon>Meripilus</taxon>
    </lineage>
</organism>
<evidence type="ECO:0000313" key="2">
    <source>
        <dbReference type="EMBL" id="KAJ3487697.1"/>
    </source>
</evidence>
<protein>
    <submittedName>
        <fullName evidence="2">Uncharacterized protein</fullName>
    </submittedName>
</protein>
<evidence type="ECO:0000313" key="3">
    <source>
        <dbReference type="Proteomes" id="UP001212997"/>
    </source>
</evidence>
<reference evidence="2" key="1">
    <citation type="submission" date="2022-07" db="EMBL/GenBank/DDBJ databases">
        <title>Genome Sequence of Physisporinus lineatus.</title>
        <authorList>
            <person name="Buettner E."/>
        </authorList>
    </citation>
    <scope>NUCLEOTIDE SEQUENCE</scope>
    <source>
        <strain evidence="2">VT162</strain>
    </source>
</reference>
<dbReference type="EMBL" id="JANAWD010000085">
    <property type="protein sequence ID" value="KAJ3487697.1"/>
    <property type="molecule type" value="Genomic_DNA"/>
</dbReference>
<keyword evidence="3" id="KW-1185">Reference proteome</keyword>